<dbReference type="AlphaFoldDB" id="A0A7C3LVW6"/>
<reference evidence="7" key="1">
    <citation type="journal article" date="2020" name="mSystems">
        <title>Genome- and Community-Level Interaction Insights into Carbon Utilization and Element Cycling Functions of Hydrothermarchaeota in Hydrothermal Sediment.</title>
        <authorList>
            <person name="Zhou Z."/>
            <person name="Liu Y."/>
            <person name="Xu W."/>
            <person name="Pan J."/>
            <person name="Luo Z.H."/>
            <person name="Li M."/>
        </authorList>
    </citation>
    <scope>NUCLEOTIDE SEQUENCE [LARGE SCALE GENOMIC DNA]</scope>
    <source>
        <strain evidence="7">SpSt-902</strain>
    </source>
</reference>
<name>A0A7C3LVW6_9BACT</name>
<keyword evidence="5" id="KW-0627">Porphyrin biosynthesis</keyword>
<organism evidence="7">
    <name type="scientific">Leptospirillum ferriphilum</name>
    <dbReference type="NCBI Taxonomy" id="178606"/>
    <lineage>
        <taxon>Bacteria</taxon>
        <taxon>Pseudomonadati</taxon>
        <taxon>Nitrospirota</taxon>
        <taxon>Nitrospiria</taxon>
        <taxon>Nitrospirales</taxon>
        <taxon>Nitrospiraceae</taxon>
        <taxon>Leptospirillum</taxon>
    </lineage>
</organism>
<evidence type="ECO:0000256" key="2">
    <source>
        <dbReference type="ARBA" id="ARBA00012400"/>
    </source>
</evidence>
<evidence type="ECO:0000313" key="7">
    <source>
        <dbReference type="EMBL" id="HFT92664.1"/>
    </source>
</evidence>
<dbReference type="Pfam" id="PF13241">
    <property type="entry name" value="NAD_binding_7"/>
    <property type="match status" value="1"/>
</dbReference>
<comment type="catalytic activity">
    <reaction evidence="6">
        <text>precorrin-2 + NAD(+) = sirohydrochlorin + NADH + 2 H(+)</text>
        <dbReference type="Rhea" id="RHEA:15613"/>
        <dbReference type="ChEBI" id="CHEBI:15378"/>
        <dbReference type="ChEBI" id="CHEBI:57540"/>
        <dbReference type="ChEBI" id="CHEBI:57945"/>
        <dbReference type="ChEBI" id="CHEBI:58351"/>
        <dbReference type="ChEBI" id="CHEBI:58827"/>
        <dbReference type="EC" id="1.3.1.76"/>
    </reaction>
</comment>
<dbReference type="SUPFAM" id="SSF51735">
    <property type="entry name" value="NAD(P)-binding Rossmann-fold domains"/>
    <property type="match status" value="1"/>
</dbReference>
<dbReference type="PANTHER" id="PTHR35330">
    <property type="entry name" value="SIROHEME BIOSYNTHESIS PROTEIN MET8"/>
    <property type="match status" value="1"/>
</dbReference>
<dbReference type="EMBL" id="DTMM01000034">
    <property type="protein sequence ID" value="HFT92664.1"/>
    <property type="molecule type" value="Genomic_DNA"/>
</dbReference>
<proteinExistence type="predicted"/>
<evidence type="ECO:0000256" key="6">
    <source>
        <dbReference type="ARBA" id="ARBA00047561"/>
    </source>
</evidence>
<dbReference type="GO" id="GO:0019354">
    <property type="term" value="P:siroheme biosynthetic process"/>
    <property type="evidence" value="ECO:0007669"/>
    <property type="project" value="UniProtKB-UniPathway"/>
</dbReference>
<dbReference type="PANTHER" id="PTHR35330:SF1">
    <property type="entry name" value="SIROHEME BIOSYNTHESIS PROTEIN MET8"/>
    <property type="match status" value="1"/>
</dbReference>
<dbReference type="InterPro" id="IPR006367">
    <property type="entry name" value="Sirohaem_synthase_N"/>
</dbReference>
<dbReference type="EC" id="1.3.1.76" evidence="2"/>
<sequence>MCRKIEDSPFLLEKGRVYRKNGFVIRYPLYLDLSDRKVLVVGGGKVAARKMKGLLAGGAHVTLVSPSLVGELVGQARSGLFRWVRRRYVPGDESGFWLVLALTDDPLVNQRISARARVFVNQATPSSGNPAALPYVEAKSCLLLSVGSEPPDPLLVREVGEFLGRRLDESGLSGYAEEHAQLRSVLLESGWPRPDIREALEAYPLDWAMDHPSREDRLGCYRERLGDDIIRRLADRLGAGSQIG</sequence>
<comment type="pathway">
    <text evidence="1">Porphyrin-containing compound metabolism; siroheme biosynthesis; sirohydrochlorin from precorrin-2: step 1/1.</text>
</comment>
<dbReference type="GO" id="GO:0043115">
    <property type="term" value="F:precorrin-2 dehydrogenase activity"/>
    <property type="evidence" value="ECO:0007669"/>
    <property type="project" value="UniProtKB-EC"/>
</dbReference>
<keyword evidence="4" id="KW-0520">NAD</keyword>
<dbReference type="InterPro" id="IPR028161">
    <property type="entry name" value="Met8-like"/>
</dbReference>
<evidence type="ECO:0000256" key="1">
    <source>
        <dbReference type="ARBA" id="ARBA00005010"/>
    </source>
</evidence>
<evidence type="ECO:0000256" key="4">
    <source>
        <dbReference type="ARBA" id="ARBA00023027"/>
    </source>
</evidence>
<dbReference type="GO" id="GO:0004325">
    <property type="term" value="F:ferrochelatase activity"/>
    <property type="evidence" value="ECO:0007669"/>
    <property type="project" value="InterPro"/>
</dbReference>
<evidence type="ECO:0000256" key="5">
    <source>
        <dbReference type="ARBA" id="ARBA00023244"/>
    </source>
</evidence>
<gene>
    <name evidence="7" type="ORF">ENX03_01745</name>
</gene>
<dbReference type="Gene3D" id="3.40.50.720">
    <property type="entry name" value="NAD(P)-binding Rossmann-like Domain"/>
    <property type="match status" value="1"/>
</dbReference>
<comment type="caution">
    <text evidence="7">The sequence shown here is derived from an EMBL/GenBank/DDBJ whole genome shotgun (WGS) entry which is preliminary data.</text>
</comment>
<protein>
    <recommendedName>
        <fullName evidence="2">precorrin-2 dehydrogenase</fullName>
        <ecNumber evidence="2">1.3.1.76</ecNumber>
    </recommendedName>
</protein>
<dbReference type="UniPathway" id="UPA00262">
    <property type="reaction ID" value="UER00222"/>
</dbReference>
<evidence type="ECO:0000256" key="3">
    <source>
        <dbReference type="ARBA" id="ARBA00023002"/>
    </source>
</evidence>
<dbReference type="NCBIfam" id="TIGR01470">
    <property type="entry name" value="cysG_Nterm"/>
    <property type="match status" value="1"/>
</dbReference>
<accession>A0A7C3LVW6</accession>
<keyword evidence="3" id="KW-0560">Oxidoreductase</keyword>
<dbReference type="InterPro" id="IPR036291">
    <property type="entry name" value="NAD(P)-bd_dom_sf"/>
</dbReference>